<evidence type="ECO:0000313" key="3">
    <source>
        <dbReference type="Proteomes" id="UP000002613"/>
    </source>
</evidence>
<protein>
    <submittedName>
        <fullName evidence="2">Uncharacterized protein</fullName>
    </submittedName>
</protein>
<keyword evidence="1" id="KW-0472">Membrane</keyword>
<sequence length="176" mass="19962">MIPWVALQMFALLNSVVFLAVPVYCLHVYPTRRTSGALSNSCRLHPGVRNPIFLTSNSQQISEFREFSSCDHVSLSDRKRCSGDLTYLRPQLDLWRGLKTPFSYTASIAFFMSLNLQISFVEFNIALAIFSVTFVSIHAAITIKMIEIRAIIKIFSKPSSGNAILWLKTHEFQQIV</sequence>
<evidence type="ECO:0000313" key="2">
    <source>
        <dbReference type="EMBL" id="ADC64512.1"/>
    </source>
</evidence>
<feature type="transmembrane region" description="Helical" evidence="1">
    <location>
        <begin position="126"/>
        <end position="146"/>
    </location>
</feature>
<dbReference type="HOGENOM" id="CLU_1521808_0_0_2"/>
<dbReference type="AlphaFoldDB" id="D3S2I2"/>
<evidence type="ECO:0000256" key="1">
    <source>
        <dbReference type="SAM" id="Phobius"/>
    </source>
</evidence>
<dbReference type="PaxDb" id="589924-Ferp_0333"/>
<reference evidence="3" key="1">
    <citation type="submission" date="2010-02" db="EMBL/GenBank/DDBJ databases">
        <title>Complete sequence of Ferroglobus placidus DSM 10642.</title>
        <authorList>
            <consortium name="US DOE Joint Genome Institute"/>
            <person name="Lucas S."/>
            <person name="Copeland A."/>
            <person name="Lapidus A."/>
            <person name="Cheng J.-F."/>
            <person name="Bruce D."/>
            <person name="Goodwin L."/>
            <person name="Pitluck S."/>
            <person name="Saunders E."/>
            <person name="Brettin T."/>
            <person name="Detter J.C."/>
            <person name="Han C."/>
            <person name="Tapia R."/>
            <person name="Larimer F."/>
            <person name="Land M."/>
            <person name="Hauser L."/>
            <person name="Kyrpides N."/>
            <person name="Ivanova N."/>
            <person name="Holmes D."/>
            <person name="Lovley D."/>
            <person name="Kyrpides N."/>
            <person name="Anderson I.J."/>
            <person name="Woyke T."/>
        </authorList>
    </citation>
    <scope>NUCLEOTIDE SEQUENCE [LARGE SCALE GENOMIC DNA]</scope>
    <source>
        <strain evidence="3">DSM 10642 / AEDII12DO</strain>
    </source>
</reference>
<dbReference type="Proteomes" id="UP000002613">
    <property type="component" value="Chromosome"/>
</dbReference>
<keyword evidence="1" id="KW-0812">Transmembrane</keyword>
<reference evidence="2 3" key="2">
    <citation type="journal article" date="2011" name="Stand. Genomic Sci.">
        <title>Complete genome sequence of Ferroglobus placidus AEDII12DO.</title>
        <authorList>
            <person name="Anderson I."/>
            <person name="Risso C."/>
            <person name="Holmes D."/>
            <person name="Lucas S."/>
            <person name="Copeland A."/>
            <person name="Lapidus A."/>
            <person name="Cheng J.F."/>
            <person name="Bruce D."/>
            <person name="Goodwin L."/>
            <person name="Pitluck S."/>
            <person name="Saunders E."/>
            <person name="Brettin T."/>
            <person name="Detter J.C."/>
            <person name="Han C."/>
            <person name="Tapia R."/>
            <person name="Larimer F."/>
            <person name="Land M."/>
            <person name="Hauser L."/>
            <person name="Woyke T."/>
            <person name="Lovley D."/>
            <person name="Kyrpides N."/>
            <person name="Ivanova N."/>
        </authorList>
    </citation>
    <scope>NUCLEOTIDE SEQUENCE [LARGE SCALE GENOMIC DNA]</scope>
    <source>
        <strain evidence="3">DSM 10642 / AEDII12DO</strain>
    </source>
</reference>
<name>D3S2I2_FERPA</name>
<dbReference type="KEGG" id="fpl:Ferp_0333"/>
<keyword evidence="1" id="KW-1133">Transmembrane helix</keyword>
<proteinExistence type="predicted"/>
<keyword evidence="3" id="KW-1185">Reference proteome</keyword>
<accession>D3S2I2</accession>
<feature type="transmembrane region" description="Helical" evidence="1">
    <location>
        <begin position="6"/>
        <end position="29"/>
    </location>
</feature>
<dbReference type="EMBL" id="CP001899">
    <property type="protein sequence ID" value="ADC64512.1"/>
    <property type="molecule type" value="Genomic_DNA"/>
</dbReference>
<organism evidence="2 3">
    <name type="scientific">Ferroglobus placidus (strain DSM 10642 / AEDII12DO)</name>
    <dbReference type="NCBI Taxonomy" id="589924"/>
    <lineage>
        <taxon>Archaea</taxon>
        <taxon>Methanobacteriati</taxon>
        <taxon>Methanobacteriota</taxon>
        <taxon>Archaeoglobi</taxon>
        <taxon>Archaeoglobales</taxon>
        <taxon>Archaeoglobaceae</taxon>
        <taxon>Ferroglobus</taxon>
    </lineage>
</organism>
<gene>
    <name evidence="2" type="ordered locus">Ferp_0333</name>
</gene>